<name>A0A4U5MUG9_STECR</name>
<reference evidence="1 2" key="2">
    <citation type="journal article" date="2019" name="G3 (Bethesda)">
        <title>Hybrid Assembly of the Genome of the Entomopathogenic Nematode Steinernema carpocapsae Identifies the X-Chromosome.</title>
        <authorList>
            <person name="Serra L."/>
            <person name="Macchietto M."/>
            <person name="Macias-Munoz A."/>
            <person name="McGill C.J."/>
            <person name="Rodriguez I.M."/>
            <person name="Rodriguez B."/>
            <person name="Murad R."/>
            <person name="Mortazavi A."/>
        </authorList>
    </citation>
    <scope>NUCLEOTIDE SEQUENCE [LARGE SCALE GENOMIC DNA]</scope>
    <source>
        <strain evidence="1 2">ALL</strain>
    </source>
</reference>
<protein>
    <submittedName>
        <fullName evidence="1">Uncharacterized protein</fullName>
    </submittedName>
</protein>
<gene>
    <name evidence="1" type="ORF">L596_020495</name>
</gene>
<dbReference type="Proteomes" id="UP000298663">
    <property type="component" value="Unassembled WGS sequence"/>
</dbReference>
<evidence type="ECO:0000313" key="2">
    <source>
        <dbReference type="Proteomes" id="UP000298663"/>
    </source>
</evidence>
<keyword evidence="2" id="KW-1185">Reference proteome</keyword>
<reference evidence="1 2" key="1">
    <citation type="journal article" date="2015" name="Genome Biol.">
        <title>Comparative genomics of Steinernema reveals deeply conserved gene regulatory networks.</title>
        <authorList>
            <person name="Dillman A.R."/>
            <person name="Macchietto M."/>
            <person name="Porter C.F."/>
            <person name="Rogers A."/>
            <person name="Williams B."/>
            <person name="Antoshechkin I."/>
            <person name="Lee M.M."/>
            <person name="Goodwin Z."/>
            <person name="Lu X."/>
            <person name="Lewis E.E."/>
            <person name="Goodrich-Blair H."/>
            <person name="Stock S.P."/>
            <person name="Adams B.J."/>
            <person name="Sternberg P.W."/>
            <person name="Mortazavi A."/>
        </authorList>
    </citation>
    <scope>NUCLEOTIDE SEQUENCE [LARGE SCALE GENOMIC DNA]</scope>
    <source>
        <strain evidence="1 2">ALL</strain>
    </source>
</reference>
<proteinExistence type="predicted"/>
<dbReference type="EMBL" id="AZBU02000006">
    <property type="protein sequence ID" value="TKR73153.1"/>
    <property type="molecule type" value="Genomic_DNA"/>
</dbReference>
<comment type="caution">
    <text evidence="1">The sequence shown here is derived from an EMBL/GenBank/DDBJ whole genome shotgun (WGS) entry which is preliminary data.</text>
</comment>
<dbReference type="AlphaFoldDB" id="A0A4U5MUG9"/>
<sequence length="80" mass="8793">MLYFTKAVLLKGLKDALQPCLTSSTNKLGVTNFIIFEIEFGLSGYPHSITFFDILLNTFINVNGCNLALINLTESSCVSN</sequence>
<accession>A0A4U5MUG9</accession>
<evidence type="ECO:0000313" key="1">
    <source>
        <dbReference type="EMBL" id="TKR73153.1"/>
    </source>
</evidence>
<organism evidence="1 2">
    <name type="scientific">Steinernema carpocapsae</name>
    <name type="common">Entomopathogenic nematode</name>
    <dbReference type="NCBI Taxonomy" id="34508"/>
    <lineage>
        <taxon>Eukaryota</taxon>
        <taxon>Metazoa</taxon>
        <taxon>Ecdysozoa</taxon>
        <taxon>Nematoda</taxon>
        <taxon>Chromadorea</taxon>
        <taxon>Rhabditida</taxon>
        <taxon>Tylenchina</taxon>
        <taxon>Panagrolaimomorpha</taxon>
        <taxon>Strongyloidoidea</taxon>
        <taxon>Steinernematidae</taxon>
        <taxon>Steinernema</taxon>
    </lineage>
</organism>